<evidence type="ECO:0000256" key="4">
    <source>
        <dbReference type="ARBA" id="ARBA00023136"/>
    </source>
</evidence>
<evidence type="ECO:0000256" key="6">
    <source>
        <dbReference type="SAM" id="Phobius"/>
    </source>
</evidence>
<gene>
    <name evidence="8" type="ORF">C8J55DRAFT_562084</name>
</gene>
<dbReference type="Pfam" id="PF07738">
    <property type="entry name" value="Sad1_UNC"/>
    <property type="match status" value="1"/>
</dbReference>
<comment type="subcellular location">
    <subcellularLocation>
        <location evidence="1">Membrane</location>
    </subcellularLocation>
</comment>
<dbReference type="Proteomes" id="UP001150238">
    <property type="component" value="Unassembled WGS sequence"/>
</dbReference>
<evidence type="ECO:0000256" key="3">
    <source>
        <dbReference type="ARBA" id="ARBA00022989"/>
    </source>
</evidence>
<dbReference type="AlphaFoldDB" id="A0A9W9DL86"/>
<evidence type="ECO:0000256" key="5">
    <source>
        <dbReference type="SAM" id="MobiDB-lite"/>
    </source>
</evidence>
<keyword evidence="3 6" id="KW-1133">Transmembrane helix</keyword>
<evidence type="ECO:0000313" key="8">
    <source>
        <dbReference type="EMBL" id="KAJ4476048.1"/>
    </source>
</evidence>
<feature type="compositionally biased region" description="Polar residues" evidence="5">
    <location>
        <begin position="37"/>
        <end position="55"/>
    </location>
</feature>
<feature type="region of interest" description="Disordered" evidence="5">
    <location>
        <begin position="255"/>
        <end position="274"/>
    </location>
</feature>
<evidence type="ECO:0000259" key="7">
    <source>
        <dbReference type="Pfam" id="PF07738"/>
    </source>
</evidence>
<dbReference type="EMBL" id="JANVFS010000021">
    <property type="protein sequence ID" value="KAJ4476048.1"/>
    <property type="molecule type" value="Genomic_DNA"/>
</dbReference>
<dbReference type="Gene3D" id="2.60.120.260">
    <property type="entry name" value="Galactose-binding domain-like"/>
    <property type="match status" value="1"/>
</dbReference>
<feature type="transmembrane region" description="Helical" evidence="6">
    <location>
        <begin position="104"/>
        <end position="124"/>
    </location>
</feature>
<keyword evidence="2 6" id="KW-0812">Transmembrane</keyword>
<sequence length="274" mass="30030">MATKKLDYRRNVVADSSLVDLKFLHRAQPRTSDPDPQLQSSPVVRTTTAPDTAQENTSLELSSRATFLHLATPRISFQFCGSLIIALVSDIIRVHSSSLQSRFAPRLSFIVCATLNLIYGLFFMNEPFPRCDADGFHIFCGNCPMMSMTFSTHAAVDSCFEAPDFALGPDGAIVLALTSPTFFESFSPYQGHQSVQQDHFYAATPPLAVIEEDIQIGRCWKFAGGAGYVAIKLAAPVHVTNISIHYPNYQLPRTNSMTSSGSPENNQTVGSPFP</sequence>
<proteinExistence type="predicted"/>
<dbReference type="GO" id="GO:0043495">
    <property type="term" value="F:protein-membrane adaptor activity"/>
    <property type="evidence" value="ECO:0007669"/>
    <property type="project" value="TreeGrafter"/>
</dbReference>
<comment type="caution">
    <text evidence="8">The sequence shown here is derived from an EMBL/GenBank/DDBJ whole genome shotgun (WGS) entry which is preliminary data.</text>
</comment>
<dbReference type="PANTHER" id="PTHR12911:SF8">
    <property type="entry name" value="KLAROID PROTEIN-RELATED"/>
    <property type="match status" value="1"/>
</dbReference>
<dbReference type="InterPro" id="IPR045119">
    <property type="entry name" value="SUN1-5"/>
</dbReference>
<evidence type="ECO:0000313" key="9">
    <source>
        <dbReference type="Proteomes" id="UP001150238"/>
    </source>
</evidence>
<evidence type="ECO:0000256" key="1">
    <source>
        <dbReference type="ARBA" id="ARBA00004370"/>
    </source>
</evidence>
<keyword evidence="4 6" id="KW-0472">Membrane</keyword>
<dbReference type="GO" id="GO:0034993">
    <property type="term" value="C:meiotic nuclear membrane microtubule tethering complex"/>
    <property type="evidence" value="ECO:0007669"/>
    <property type="project" value="TreeGrafter"/>
</dbReference>
<reference evidence="8" key="1">
    <citation type="submission" date="2022-08" db="EMBL/GenBank/DDBJ databases">
        <authorList>
            <consortium name="DOE Joint Genome Institute"/>
            <person name="Min B."/>
            <person name="Riley R."/>
            <person name="Sierra-Patev S."/>
            <person name="Naranjo-Ortiz M."/>
            <person name="Looney B."/>
            <person name="Konkel Z."/>
            <person name="Slot J.C."/>
            <person name="Sakamoto Y."/>
            <person name="Steenwyk J.L."/>
            <person name="Rokas A."/>
            <person name="Carro J."/>
            <person name="Camarero S."/>
            <person name="Ferreira P."/>
            <person name="Molpeceres G."/>
            <person name="Ruiz-Duenas F.J."/>
            <person name="Serrano A."/>
            <person name="Henrissat B."/>
            <person name="Drula E."/>
            <person name="Hughes K.W."/>
            <person name="Mata J.L."/>
            <person name="Ishikawa N.K."/>
            <person name="Vargas-Isla R."/>
            <person name="Ushijima S."/>
            <person name="Smith C.A."/>
            <person name="Ahrendt S."/>
            <person name="Andreopoulos W."/>
            <person name="He G."/>
            <person name="Labutti K."/>
            <person name="Lipzen A."/>
            <person name="Ng V."/>
            <person name="Sandor L."/>
            <person name="Barry K."/>
            <person name="Martinez A.T."/>
            <person name="Xiao Y."/>
            <person name="Gibbons J.G."/>
            <person name="Terashima K."/>
            <person name="Hibbett D.S."/>
            <person name="Grigoriev I.V."/>
        </authorList>
    </citation>
    <scope>NUCLEOTIDE SEQUENCE</scope>
    <source>
        <strain evidence="8">Sp2 HRB7682 ss15</strain>
    </source>
</reference>
<name>A0A9W9DL86_9AGAR</name>
<protein>
    <recommendedName>
        <fullName evidence="7">SUN domain-containing protein</fullName>
    </recommendedName>
</protein>
<evidence type="ECO:0000256" key="2">
    <source>
        <dbReference type="ARBA" id="ARBA00022692"/>
    </source>
</evidence>
<dbReference type="PANTHER" id="PTHR12911">
    <property type="entry name" value="SAD1/UNC-84-LIKE PROTEIN-RELATED"/>
    <property type="match status" value="1"/>
</dbReference>
<accession>A0A9W9DL86</accession>
<feature type="domain" description="SUN" evidence="7">
    <location>
        <begin position="201"/>
        <end position="249"/>
    </location>
</feature>
<reference evidence="8" key="2">
    <citation type="journal article" date="2023" name="Proc. Natl. Acad. Sci. U.S.A.">
        <title>A global phylogenomic analysis of the shiitake genus Lentinula.</title>
        <authorList>
            <person name="Sierra-Patev S."/>
            <person name="Min B."/>
            <person name="Naranjo-Ortiz M."/>
            <person name="Looney B."/>
            <person name="Konkel Z."/>
            <person name="Slot J.C."/>
            <person name="Sakamoto Y."/>
            <person name="Steenwyk J.L."/>
            <person name="Rokas A."/>
            <person name="Carro J."/>
            <person name="Camarero S."/>
            <person name="Ferreira P."/>
            <person name="Molpeceres G."/>
            <person name="Ruiz-Duenas F.J."/>
            <person name="Serrano A."/>
            <person name="Henrissat B."/>
            <person name="Drula E."/>
            <person name="Hughes K.W."/>
            <person name="Mata J.L."/>
            <person name="Ishikawa N.K."/>
            <person name="Vargas-Isla R."/>
            <person name="Ushijima S."/>
            <person name="Smith C.A."/>
            <person name="Donoghue J."/>
            <person name="Ahrendt S."/>
            <person name="Andreopoulos W."/>
            <person name="He G."/>
            <person name="LaButti K."/>
            <person name="Lipzen A."/>
            <person name="Ng V."/>
            <person name="Riley R."/>
            <person name="Sandor L."/>
            <person name="Barry K."/>
            <person name="Martinez A.T."/>
            <person name="Xiao Y."/>
            <person name="Gibbons J.G."/>
            <person name="Terashima K."/>
            <person name="Grigoriev I.V."/>
            <person name="Hibbett D."/>
        </authorList>
    </citation>
    <scope>NUCLEOTIDE SEQUENCE</scope>
    <source>
        <strain evidence="8">Sp2 HRB7682 ss15</strain>
    </source>
</reference>
<feature type="region of interest" description="Disordered" evidence="5">
    <location>
        <begin position="28"/>
        <end position="55"/>
    </location>
</feature>
<dbReference type="InterPro" id="IPR012919">
    <property type="entry name" value="SUN_dom"/>
</dbReference>
<organism evidence="8 9">
    <name type="scientific">Lentinula lateritia</name>
    <dbReference type="NCBI Taxonomy" id="40482"/>
    <lineage>
        <taxon>Eukaryota</taxon>
        <taxon>Fungi</taxon>
        <taxon>Dikarya</taxon>
        <taxon>Basidiomycota</taxon>
        <taxon>Agaricomycotina</taxon>
        <taxon>Agaricomycetes</taxon>
        <taxon>Agaricomycetidae</taxon>
        <taxon>Agaricales</taxon>
        <taxon>Marasmiineae</taxon>
        <taxon>Omphalotaceae</taxon>
        <taxon>Lentinula</taxon>
    </lineage>
</organism>